<feature type="region of interest" description="Disordered" evidence="1">
    <location>
        <begin position="1"/>
        <end position="25"/>
    </location>
</feature>
<proteinExistence type="predicted"/>
<dbReference type="EMBL" id="KZ819322">
    <property type="protein sequence ID" value="PWN23023.1"/>
    <property type="molecule type" value="Genomic_DNA"/>
</dbReference>
<evidence type="ECO:0000313" key="3">
    <source>
        <dbReference type="Proteomes" id="UP000245942"/>
    </source>
</evidence>
<accession>A0A316UGI1</accession>
<reference evidence="2 3" key="1">
    <citation type="journal article" date="2018" name="Mol. Biol. Evol.">
        <title>Broad Genomic Sampling Reveals a Smut Pathogenic Ancestry of the Fungal Clade Ustilaginomycotina.</title>
        <authorList>
            <person name="Kijpornyongpan T."/>
            <person name="Mondo S.J."/>
            <person name="Barry K."/>
            <person name="Sandor L."/>
            <person name="Lee J."/>
            <person name="Lipzen A."/>
            <person name="Pangilinan J."/>
            <person name="LaButti K."/>
            <person name="Hainaut M."/>
            <person name="Henrissat B."/>
            <person name="Grigoriev I.V."/>
            <person name="Spatafora J.W."/>
            <person name="Aime M.C."/>
        </authorList>
    </citation>
    <scope>NUCLEOTIDE SEQUENCE [LARGE SCALE GENOMIC DNA]</scope>
    <source>
        <strain evidence="2 3">MCA 4718</strain>
    </source>
</reference>
<name>A0A316UGI1_9BASI</name>
<evidence type="ECO:0000256" key="1">
    <source>
        <dbReference type="SAM" id="MobiDB-lite"/>
    </source>
</evidence>
<evidence type="ECO:0000313" key="2">
    <source>
        <dbReference type="EMBL" id="PWN23023.1"/>
    </source>
</evidence>
<keyword evidence="3" id="KW-1185">Reference proteome</keyword>
<evidence type="ECO:0008006" key="4">
    <source>
        <dbReference type="Google" id="ProtNLM"/>
    </source>
</evidence>
<sequence>MAQMEGSGVPTIMSTHPQSSKREQALTKALPEAIQIKRRAGCDEKNSFDSFRASSMLGPFRG</sequence>
<protein>
    <recommendedName>
        <fullName evidence="4">Peptidase M48 domain-containing protein</fullName>
    </recommendedName>
</protein>
<dbReference type="AlphaFoldDB" id="A0A316UGI1"/>
<dbReference type="GeneID" id="37013415"/>
<dbReference type="RefSeq" id="XP_025350183.1">
    <property type="nucleotide sequence ID" value="XM_025491681.1"/>
</dbReference>
<dbReference type="Proteomes" id="UP000245942">
    <property type="component" value="Unassembled WGS sequence"/>
</dbReference>
<gene>
    <name evidence="2" type="ORF">BCV69DRAFT_280642</name>
</gene>
<organism evidence="2 3">
    <name type="scientific">Pseudomicrostroma glucosiphilum</name>
    <dbReference type="NCBI Taxonomy" id="1684307"/>
    <lineage>
        <taxon>Eukaryota</taxon>
        <taxon>Fungi</taxon>
        <taxon>Dikarya</taxon>
        <taxon>Basidiomycota</taxon>
        <taxon>Ustilaginomycotina</taxon>
        <taxon>Exobasidiomycetes</taxon>
        <taxon>Microstromatales</taxon>
        <taxon>Microstromatales incertae sedis</taxon>
        <taxon>Pseudomicrostroma</taxon>
    </lineage>
</organism>